<evidence type="ECO:0000313" key="3">
    <source>
        <dbReference type="Proteomes" id="UP001202328"/>
    </source>
</evidence>
<dbReference type="EMBL" id="JAJJMB010008589">
    <property type="protein sequence ID" value="KAI3923011.1"/>
    <property type="molecule type" value="Genomic_DNA"/>
</dbReference>
<protein>
    <submittedName>
        <fullName evidence="2">Uncharacterized protein</fullName>
    </submittedName>
</protein>
<accession>A0AAD4STE9</accession>
<evidence type="ECO:0000313" key="2">
    <source>
        <dbReference type="EMBL" id="KAI3923011.1"/>
    </source>
</evidence>
<feature type="non-terminal residue" evidence="2">
    <location>
        <position position="1"/>
    </location>
</feature>
<dbReference type="AlphaFoldDB" id="A0AAD4STE9"/>
<comment type="caution">
    <text evidence="2">The sequence shown here is derived from an EMBL/GenBank/DDBJ whole genome shotgun (WGS) entry which is preliminary data.</text>
</comment>
<organism evidence="2 3">
    <name type="scientific">Papaver atlanticum</name>
    <dbReference type="NCBI Taxonomy" id="357466"/>
    <lineage>
        <taxon>Eukaryota</taxon>
        <taxon>Viridiplantae</taxon>
        <taxon>Streptophyta</taxon>
        <taxon>Embryophyta</taxon>
        <taxon>Tracheophyta</taxon>
        <taxon>Spermatophyta</taxon>
        <taxon>Magnoliopsida</taxon>
        <taxon>Ranunculales</taxon>
        <taxon>Papaveraceae</taxon>
        <taxon>Papaveroideae</taxon>
        <taxon>Papaver</taxon>
    </lineage>
</organism>
<keyword evidence="1" id="KW-0472">Membrane</keyword>
<sequence length="63" mass="7569">MIDQYFSTDLQLTIDNFLILNFFIVFQSPFSLSRFVHDLMKRERIEIKELIKMGSAILLHPFF</sequence>
<proteinExistence type="predicted"/>
<feature type="transmembrane region" description="Helical" evidence="1">
    <location>
        <begin position="17"/>
        <end position="36"/>
    </location>
</feature>
<dbReference type="Proteomes" id="UP001202328">
    <property type="component" value="Unassembled WGS sequence"/>
</dbReference>
<keyword evidence="3" id="KW-1185">Reference proteome</keyword>
<keyword evidence="1" id="KW-1133">Transmembrane helix</keyword>
<gene>
    <name evidence="2" type="ORF">MKW98_013545</name>
</gene>
<keyword evidence="1" id="KW-0812">Transmembrane</keyword>
<evidence type="ECO:0000256" key="1">
    <source>
        <dbReference type="SAM" id="Phobius"/>
    </source>
</evidence>
<name>A0AAD4STE9_9MAGN</name>
<reference evidence="2" key="1">
    <citation type="submission" date="2022-04" db="EMBL/GenBank/DDBJ databases">
        <title>A functionally conserved STORR gene fusion in Papaver species that diverged 16.8 million years ago.</title>
        <authorList>
            <person name="Catania T."/>
        </authorList>
    </citation>
    <scope>NUCLEOTIDE SEQUENCE</scope>
    <source>
        <strain evidence="2">S-188037</strain>
    </source>
</reference>